<gene>
    <name evidence="3" type="ORF">HH215_31845</name>
</gene>
<dbReference type="PANTHER" id="PTHR43649:SF12">
    <property type="entry name" value="DIACETYLCHITOBIOSE BINDING PROTEIN DASA"/>
    <property type="match status" value="1"/>
</dbReference>
<dbReference type="CDD" id="cd13580">
    <property type="entry name" value="PBP2_AlgQ_like_1"/>
    <property type="match status" value="1"/>
</dbReference>
<evidence type="ECO:0000313" key="3">
    <source>
        <dbReference type="EMBL" id="QJD87318.1"/>
    </source>
</evidence>
<keyword evidence="4" id="KW-1185">Reference proteome</keyword>
<dbReference type="KEGG" id="cheb:HH215_31845"/>
<sequence length="522" mass="57684">MKRDVKLFVALFALTTLVLSGCGNEKANSGNESSPAVSSQAQESGSPEGNGEVSAEPETGSKPAEIRLFVSDQGLPPLDKADANIAYLEQATNTDLNMVYLPHAQYEDQLRLKFASGDFPDVYQSWSGPDSDLIKAGKILELNDLIDQFGPNLKKFIPQAAWDAVSVNGRILAIPQPSDQSNSVIYMRKDWLDKLGLQVPTTSEELLDVLRAFRDKDPNGNGKPDEIPFSMREKLTWGDNIFGMWGVNNSWTEVYDGKEVVLQNIQPNMKEALAFIRTMVEEKVIDSEFLTNSKSVWEQKIKSGLVGSWSHVQALAWQWQADLNATIPGEQTDVVAIPTPRGTGYVGPLGSRWSPVGKTYIFMKDAKSPEAIVKYFDWLMSEEGQLFTDLGREGDAYKMEGGKPVVDTEKIKGLNTFTSIFKVHGTNEAVEEAKLNDPAAYAKLKAAREIGSKEGFVNEAVGMPAAKSDYNLTTMFLEAASKIVLGQAPIDSFDGFVKQWRAQGGDQLIKERTDWYNANRKK</sequence>
<keyword evidence="2" id="KW-0732">Signal</keyword>
<feature type="compositionally biased region" description="Polar residues" evidence="1">
    <location>
        <begin position="26"/>
        <end position="47"/>
    </location>
</feature>
<reference evidence="3 4" key="1">
    <citation type="submission" date="2020-04" db="EMBL/GenBank/DDBJ databases">
        <title>Genome sequencing of novel species.</title>
        <authorList>
            <person name="Heo J."/>
            <person name="Kim S.-J."/>
            <person name="Kim J.-S."/>
            <person name="Hong S.-B."/>
            <person name="Kwon S.-W."/>
        </authorList>
    </citation>
    <scope>NUCLEOTIDE SEQUENCE [LARGE SCALE GENOMIC DNA]</scope>
    <source>
        <strain evidence="3 4">MFER-1</strain>
    </source>
</reference>
<dbReference type="InterPro" id="IPR006059">
    <property type="entry name" value="SBP"/>
</dbReference>
<feature type="signal peptide" evidence="2">
    <location>
        <begin position="1"/>
        <end position="20"/>
    </location>
</feature>
<evidence type="ECO:0000256" key="1">
    <source>
        <dbReference type="SAM" id="MobiDB-lite"/>
    </source>
</evidence>
<accession>A0A7Z2VPY6</accession>
<dbReference type="Gene3D" id="3.40.190.10">
    <property type="entry name" value="Periplasmic binding protein-like II"/>
    <property type="match status" value="2"/>
</dbReference>
<evidence type="ECO:0000256" key="2">
    <source>
        <dbReference type="SAM" id="SignalP"/>
    </source>
</evidence>
<dbReference type="InterPro" id="IPR050490">
    <property type="entry name" value="Bact_solute-bd_prot1"/>
</dbReference>
<dbReference type="PROSITE" id="PS51257">
    <property type="entry name" value="PROKAR_LIPOPROTEIN"/>
    <property type="match status" value="1"/>
</dbReference>
<evidence type="ECO:0000313" key="4">
    <source>
        <dbReference type="Proteomes" id="UP000502248"/>
    </source>
</evidence>
<dbReference type="EMBL" id="CP051680">
    <property type="protein sequence ID" value="QJD87318.1"/>
    <property type="molecule type" value="Genomic_DNA"/>
</dbReference>
<name>A0A7Z2VPY6_9BACL</name>
<feature type="region of interest" description="Disordered" evidence="1">
    <location>
        <begin position="24"/>
        <end position="60"/>
    </location>
</feature>
<protein>
    <submittedName>
        <fullName evidence="3">Extracellular solute-binding protein</fullName>
    </submittedName>
</protein>
<proteinExistence type="predicted"/>
<organism evidence="3 4">
    <name type="scientific">Cohnella herbarum</name>
    <dbReference type="NCBI Taxonomy" id="2728023"/>
    <lineage>
        <taxon>Bacteria</taxon>
        <taxon>Bacillati</taxon>
        <taxon>Bacillota</taxon>
        <taxon>Bacilli</taxon>
        <taxon>Bacillales</taxon>
        <taxon>Paenibacillaceae</taxon>
        <taxon>Cohnella</taxon>
    </lineage>
</organism>
<dbReference type="RefSeq" id="WP_169283563.1">
    <property type="nucleotide sequence ID" value="NZ_CP051680.1"/>
</dbReference>
<dbReference type="SUPFAM" id="SSF53850">
    <property type="entry name" value="Periplasmic binding protein-like II"/>
    <property type="match status" value="1"/>
</dbReference>
<feature type="chain" id="PRO_5038907124" evidence="2">
    <location>
        <begin position="21"/>
        <end position="522"/>
    </location>
</feature>
<dbReference type="PANTHER" id="PTHR43649">
    <property type="entry name" value="ARABINOSE-BINDING PROTEIN-RELATED"/>
    <property type="match status" value="1"/>
</dbReference>
<dbReference type="AlphaFoldDB" id="A0A7Z2VPY6"/>
<dbReference type="Pfam" id="PF01547">
    <property type="entry name" value="SBP_bac_1"/>
    <property type="match status" value="1"/>
</dbReference>
<dbReference type="Proteomes" id="UP000502248">
    <property type="component" value="Chromosome"/>
</dbReference>